<name>A0A3N4ZFN0_9MICO</name>
<comment type="caution">
    <text evidence="1">The sequence shown here is derived from an EMBL/GenBank/DDBJ whole genome shotgun (WGS) entry which is preliminary data.</text>
</comment>
<accession>A0A3N4ZFN0</accession>
<gene>
    <name evidence="1" type="ORF">EDD34_0156</name>
</gene>
<keyword evidence="2" id="KW-1185">Reference proteome</keyword>
<evidence type="ECO:0000313" key="1">
    <source>
        <dbReference type="EMBL" id="RPF19605.1"/>
    </source>
</evidence>
<reference evidence="1 2" key="1">
    <citation type="submission" date="2018-11" db="EMBL/GenBank/DDBJ databases">
        <title>Sequencing the genomes of 1000 actinobacteria strains.</title>
        <authorList>
            <person name="Klenk H.-P."/>
        </authorList>
    </citation>
    <scope>NUCLEOTIDE SEQUENCE [LARGE SCALE GENOMIC DNA]</scope>
    <source>
        <strain evidence="1 2">DSM 15700</strain>
    </source>
</reference>
<evidence type="ECO:0000313" key="2">
    <source>
        <dbReference type="Proteomes" id="UP000280501"/>
    </source>
</evidence>
<proteinExistence type="predicted"/>
<dbReference type="EMBL" id="RKQZ01000001">
    <property type="protein sequence ID" value="RPF19605.1"/>
    <property type="molecule type" value="Genomic_DNA"/>
</dbReference>
<dbReference type="Proteomes" id="UP000280501">
    <property type="component" value="Unassembled WGS sequence"/>
</dbReference>
<sequence length="304" mass="32764">MASAWFSDVAWLREPSRASGARRMTGARFRGIQQAESVTPGVMRLGEEHIATGPFAVEREPLAEISVNASKAEAYVLARSDGLRDVRAAAPTSYDDRDGIARSFPHALPQGEELRVIQWAVAAARKTGGALLGDGLRPMVPDPFGSVNLGLYSAHPLTPGDVLLLLRAFIATAEVTADQPTADGSPRYRLVGPTAYDGSIVIDVERVDRVPRALGALDWRAYGPFAYRLSWVPADPYELDLERPSGLHVIARSRMRSSIARLAVSLQSRIAGVVVDDGGFVATVEELEARNDPQANPGSGRVWV</sequence>
<dbReference type="AlphaFoldDB" id="A0A3N4ZFN0"/>
<organism evidence="1 2">
    <name type="scientific">Myceligenerans xiligouense</name>
    <dbReference type="NCBI Taxonomy" id="253184"/>
    <lineage>
        <taxon>Bacteria</taxon>
        <taxon>Bacillati</taxon>
        <taxon>Actinomycetota</taxon>
        <taxon>Actinomycetes</taxon>
        <taxon>Micrococcales</taxon>
        <taxon>Promicromonosporaceae</taxon>
        <taxon>Myceligenerans</taxon>
    </lineage>
</organism>
<protein>
    <submittedName>
        <fullName evidence="1">Uncharacterized protein</fullName>
    </submittedName>
</protein>